<proteinExistence type="predicted"/>
<dbReference type="Proteomes" id="UP000292957">
    <property type="component" value="Unassembled WGS sequence"/>
</dbReference>
<protein>
    <submittedName>
        <fullName evidence="1">Uncharacterized protein</fullName>
    </submittedName>
</protein>
<reference evidence="1" key="1">
    <citation type="submission" date="2019-01" db="EMBL/GenBank/DDBJ databases">
        <title>Draft genome sequences of three monokaryotic isolates of the white-rot basidiomycete fungus Dichomitus squalens.</title>
        <authorList>
            <consortium name="DOE Joint Genome Institute"/>
            <person name="Lopez S.C."/>
            <person name="Andreopoulos B."/>
            <person name="Pangilinan J."/>
            <person name="Lipzen A."/>
            <person name="Riley R."/>
            <person name="Ahrendt S."/>
            <person name="Ng V."/>
            <person name="Barry K."/>
            <person name="Daum C."/>
            <person name="Grigoriev I.V."/>
            <person name="Hilden K.S."/>
            <person name="Makela M.R."/>
            <person name="de Vries R.P."/>
        </authorList>
    </citation>
    <scope>NUCLEOTIDE SEQUENCE [LARGE SCALE GENOMIC DNA]</scope>
    <source>
        <strain evidence="1">OM18370.1</strain>
    </source>
</reference>
<sequence>MPAAETSGQPALLAVYRPASSDDASSPLAPPSLHLMLFCRSNPFMYQHPTYTG</sequence>
<name>A0A4Q9M8Q4_9APHY</name>
<dbReference type="AlphaFoldDB" id="A0A4Q9M8Q4"/>
<accession>A0A4Q9M8Q4</accession>
<gene>
    <name evidence="1" type="ORF">BD311DRAFT_768621</name>
</gene>
<evidence type="ECO:0000313" key="1">
    <source>
        <dbReference type="EMBL" id="TBU23369.1"/>
    </source>
</evidence>
<organism evidence="1">
    <name type="scientific">Dichomitus squalens</name>
    <dbReference type="NCBI Taxonomy" id="114155"/>
    <lineage>
        <taxon>Eukaryota</taxon>
        <taxon>Fungi</taxon>
        <taxon>Dikarya</taxon>
        <taxon>Basidiomycota</taxon>
        <taxon>Agaricomycotina</taxon>
        <taxon>Agaricomycetes</taxon>
        <taxon>Polyporales</taxon>
        <taxon>Polyporaceae</taxon>
        <taxon>Dichomitus</taxon>
    </lineage>
</organism>
<dbReference type="EMBL" id="ML143507">
    <property type="protein sequence ID" value="TBU23369.1"/>
    <property type="molecule type" value="Genomic_DNA"/>
</dbReference>